<dbReference type="RefSeq" id="WP_347935813.1">
    <property type="nucleotide sequence ID" value="NZ_CP158160.1"/>
</dbReference>
<proteinExistence type="predicted"/>
<dbReference type="Proteomes" id="UP001462502">
    <property type="component" value="Unassembled WGS sequence"/>
</dbReference>
<keyword evidence="2" id="KW-1185">Reference proteome</keyword>
<evidence type="ECO:0000313" key="1">
    <source>
        <dbReference type="EMBL" id="MEO9385870.1"/>
    </source>
</evidence>
<evidence type="ECO:0000313" key="2">
    <source>
        <dbReference type="Proteomes" id="UP001462502"/>
    </source>
</evidence>
<sequence>MSIQVIVEATDIHDQRSNPTAIELASSLTFAHRLINKALAEHMEGRYFGGYGESTLNSEPALVNLHIAEVRNGSVILSGIIEVAKNPFVQGVAGGILANIITPGITAIARRTKRALIRPSRASAGRTVTITIVSERVVLHTHCRYEERQRTEIVIHEENR</sequence>
<organism evidence="1 2">
    <name type="scientific">Chromobacterium phragmitis</name>
    <dbReference type="NCBI Taxonomy" id="2202141"/>
    <lineage>
        <taxon>Bacteria</taxon>
        <taxon>Pseudomonadati</taxon>
        <taxon>Pseudomonadota</taxon>
        <taxon>Betaproteobacteria</taxon>
        <taxon>Neisseriales</taxon>
        <taxon>Chromobacteriaceae</taxon>
        <taxon>Chromobacterium</taxon>
    </lineage>
</organism>
<name>A0ABV0IZ66_9NEIS</name>
<comment type="caution">
    <text evidence="1">The sequence shown here is derived from an EMBL/GenBank/DDBJ whole genome shotgun (WGS) entry which is preliminary data.</text>
</comment>
<accession>A0ABV0IZ66</accession>
<gene>
    <name evidence="1" type="ORF">ABI908_17370</name>
</gene>
<dbReference type="EMBL" id="JBDXMI010000001">
    <property type="protein sequence ID" value="MEO9385870.1"/>
    <property type="molecule type" value="Genomic_DNA"/>
</dbReference>
<protein>
    <submittedName>
        <fullName evidence="1">Uncharacterized protein</fullName>
    </submittedName>
</protein>
<reference evidence="1 2" key="1">
    <citation type="submission" date="2024-05" db="EMBL/GenBank/DDBJ databases">
        <authorList>
            <person name="De Oliveira J.P."/>
            <person name="Noriler S.A."/>
            <person name="De Oliveira A.G."/>
            <person name="Sipoli D.S."/>
        </authorList>
    </citation>
    <scope>NUCLEOTIDE SEQUENCE [LARGE SCALE GENOMIC DNA]</scope>
    <source>
        <strain evidence="1 2">LABIM192</strain>
    </source>
</reference>